<protein>
    <recommendedName>
        <fullName evidence="1">Alpha-glutamyl/putrescinyl thymine pyrophosphorylase clade 3 domain-containing protein</fullName>
    </recommendedName>
</protein>
<dbReference type="RefSeq" id="WP_353863752.1">
    <property type="nucleotide sequence ID" value="NZ_CP088295.1"/>
</dbReference>
<organism evidence="2 3">
    <name type="scientific">Svornostia abyssi</name>
    <dbReference type="NCBI Taxonomy" id="2898438"/>
    <lineage>
        <taxon>Bacteria</taxon>
        <taxon>Bacillati</taxon>
        <taxon>Actinomycetota</taxon>
        <taxon>Thermoleophilia</taxon>
        <taxon>Solirubrobacterales</taxon>
        <taxon>Baekduiaceae</taxon>
        <taxon>Svornostia</taxon>
    </lineage>
</organism>
<dbReference type="Proteomes" id="UP001058860">
    <property type="component" value="Chromosome"/>
</dbReference>
<evidence type="ECO:0000313" key="3">
    <source>
        <dbReference type="Proteomes" id="UP001058860"/>
    </source>
</evidence>
<accession>A0ABY5PEZ8</accession>
<dbReference type="EMBL" id="CP088295">
    <property type="protein sequence ID" value="UUY03240.1"/>
    <property type="molecule type" value="Genomic_DNA"/>
</dbReference>
<keyword evidence="3" id="KW-1185">Reference proteome</keyword>
<dbReference type="InterPro" id="IPR041271">
    <property type="entry name" value="AGPT-Pplase3"/>
</dbReference>
<reference evidence="3" key="1">
    <citation type="submission" date="2021-11" db="EMBL/GenBank/DDBJ databases">
        <title>Cultivation dependent microbiological survey of springs from the worlds oldest radium mine currently devoted to the extraction of radon-saturated water.</title>
        <authorList>
            <person name="Kapinusova G."/>
            <person name="Smrhova T."/>
            <person name="Strejcek M."/>
            <person name="Suman J."/>
            <person name="Jani K."/>
            <person name="Pajer P."/>
            <person name="Uhlik O."/>
        </authorList>
    </citation>
    <scope>NUCLEOTIDE SEQUENCE [LARGE SCALE GENOMIC DNA]</scope>
    <source>
        <strain evidence="3">J379</strain>
    </source>
</reference>
<gene>
    <name evidence="2" type="ORF">LRS13_21615</name>
</gene>
<sequence>MQVRREVRAADDGYRNELVPGLKSSADARRLAEELAFSAARLAELATDPPAGYAAVAAADDPEQALWLAFLIAYLGPLEGDVAFAAIDGAATDWATGELPDLSETKLGPRTSHDPARGDRTLTAYRAWAERSGGQVAGLAGEEAWSPERRFSRAFERLGTLPGFARGPRFDLLVSLGRLGVLDLTAESLHFGEDQTAIGGKRVFGIADLFLLEKRSAELTDAVGVPLEALDLALHNWSRPPQGRATMGSQVTADPDAVELIAGELGA</sequence>
<proteinExistence type="predicted"/>
<evidence type="ECO:0000313" key="2">
    <source>
        <dbReference type="EMBL" id="UUY03240.1"/>
    </source>
</evidence>
<evidence type="ECO:0000259" key="1">
    <source>
        <dbReference type="Pfam" id="PF18746"/>
    </source>
</evidence>
<dbReference type="Pfam" id="PF18746">
    <property type="entry name" value="aGPT-Pplase3"/>
    <property type="match status" value="1"/>
</dbReference>
<feature type="domain" description="Alpha-glutamyl/putrescinyl thymine pyrophosphorylase clade 3" evidence="1">
    <location>
        <begin position="122"/>
        <end position="242"/>
    </location>
</feature>
<name>A0ABY5PEZ8_9ACTN</name>